<evidence type="ECO:0000313" key="7">
    <source>
        <dbReference type="EMBL" id="KAE8682284.1"/>
    </source>
</evidence>
<keyword evidence="2" id="KW-0805">Transcription regulation</keyword>
<dbReference type="Pfam" id="PF13837">
    <property type="entry name" value="Myb_DNA-bind_4"/>
    <property type="match status" value="1"/>
</dbReference>
<comment type="caution">
    <text evidence="7">The sequence shown here is derived from an EMBL/GenBank/DDBJ whole genome shotgun (WGS) entry which is preliminary data.</text>
</comment>
<organism evidence="7 8">
    <name type="scientific">Hibiscus syriacus</name>
    <name type="common">Rose of Sharon</name>
    <dbReference type="NCBI Taxonomy" id="106335"/>
    <lineage>
        <taxon>Eukaryota</taxon>
        <taxon>Viridiplantae</taxon>
        <taxon>Streptophyta</taxon>
        <taxon>Embryophyta</taxon>
        <taxon>Tracheophyta</taxon>
        <taxon>Spermatophyta</taxon>
        <taxon>Magnoliopsida</taxon>
        <taxon>eudicotyledons</taxon>
        <taxon>Gunneridae</taxon>
        <taxon>Pentapetalae</taxon>
        <taxon>rosids</taxon>
        <taxon>malvids</taxon>
        <taxon>Malvales</taxon>
        <taxon>Malvaceae</taxon>
        <taxon>Malvoideae</taxon>
        <taxon>Hibiscus</taxon>
    </lineage>
</organism>
<evidence type="ECO:0000256" key="1">
    <source>
        <dbReference type="ARBA" id="ARBA00004123"/>
    </source>
</evidence>
<dbReference type="PANTHER" id="PTHR21654:SF59">
    <property type="entry name" value="TRIHELIX TRANSCRIPTION FACTOR DF1"/>
    <property type="match status" value="1"/>
</dbReference>
<keyword evidence="3" id="KW-0238">DNA-binding</keyword>
<dbReference type="GO" id="GO:0005634">
    <property type="term" value="C:nucleus"/>
    <property type="evidence" value="ECO:0007669"/>
    <property type="project" value="UniProtKB-SubCell"/>
</dbReference>
<dbReference type="PANTHER" id="PTHR21654">
    <property type="entry name" value="FI21293P1"/>
    <property type="match status" value="1"/>
</dbReference>
<feature type="domain" description="Myb/SANT-like DNA-binding" evidence="6">
    <location>
        <begin position="5"/>
        <end position="53"/>
    </location>
</feature>
<evidence type="ECO:0000256" key="3">
    <source>
        <dbReference type="ARBA" id="ARBA00023125"/>
    </source>
</evidence>
<reference evidence="7" key="1">
    <citation type="submission" date="2019-09" db="EMBL/GenBank/DDBJ databases">
        <title>Draft genome information of white flower Hibiscus syriacus.</title>
        <authorList>
            <person name="Kim Y.-M."/>
        </authorList>
    </citation>
    <scope>NUCLEOTIDE SEQUENCE [LARGE SCALE GENOMIC DNA]</scope>
    <source>
        <strain evidence="7">YM2019G1</strain>
    </source>
</reference>
<evidence type="ECO:0000256" key="2">
    <source>
        <dbReference type="ARBA" id="ARBA00023015"/>
    </source>
</evidence>
<protein>
    <recommendedName>
        <fullName evidence="6">Myb/SANT-like DNA-binding domain-containing protein</fullName>
    </recommendedName>
</protein>
<evidence type="ECO:0000256" key="5">
    <source>
        <dbReference type="ARBA" id="ARBA00023242"/>
    </source>
</evidence>
<dbReference type="GO" id="GO:0006355">
    <property type="term" value="P:regulation of DNA-templated transcription"/>
    <property type="evidence" value="ECO:0007669"/>
    <property type="project" value="UniProtKB-ARBA"/>
</dbReference>
<accession>A0A6A2YSA5</accession>
<keyword evidence="5" id="KW-0539">Nucleus</keyword>
<name>A0A6A2YSA5_HIBSY</name>
<keyword evidence="8" id="KW-1185">Reference proteome</keyword>
<dbReference type="InterPro" id="IPR044822">
    <property type="entry name" value="Myb_DNA-bind_4"/>
</dbReference>
<dbReference type="Proteomes" id="UP000436088">
    <property type="component" value="Unassembled WGS sequence"/>
</dbReference>
<dbReference type="Gene3D" id="1.10.10.60">
    <property type="entry name" value="Homeodomain-like"/>
    <property type="match status" value="1"/>
</dbReference>
<sequence>MGRGSRKLAELGYHRSAKKCKEKFENVFKYHKRTKDGRTGKSDGKTYRFSDQLLALETHLPAQPPVTAAAAPPLLKVPVLSQATMAAANNLRVRLIMSLLHQHNSITQLAQNIVSTNINLLFLLFQTWPQI</sequence>
<dbReference type="AlphaFoldDB" id="A0A6A2YSA5"/>
<evidence type="ECO:0000259" key="6">
    <source>
        <dbReference type="Pfam" id="PF13837"/>
    </source>
</evidence>
<gene>
    <name evidence="7" type="ORF">F3Y22_tig00111272pilonHSYRG00012</name>
</gene>
<dbReference type="GO" id="GO:0003677">
    <property type="term" value="F:DNA binding"/>
    <property type="evidence" value="ECO:0007669"/>
    <property type="project" value="UniProtKB-KW"/>
</dbReference>
<evidence type="ECO:0000256" key="4">
    <source>
        <dbReference type="ARBA" id="ARBA00023163"/>
    </source>
</evidence>
<comment type="subcellular location">
    <subcellularLocation>
        <location evidence="1">Nucleus</location>
    </subcellularLocation>
</comment>
<evidence type="ECO:0000313" key="8">
    <source>
        <dbReference type="Proteomes" id="UP000436088"/>
    </source>
</evidence>
<proteinExistence type="predicted"/>
<dbReference type="EMBL" id="VEPZ02001288">
    <property type="protein sequence ID" value="KAE8682284.1"/>
    <property type="molecule type" value="Genomic_DNA"/>
</dbReference>
<keyword evidence="4" id="KW-0804">Transcription</keyword>